<reference evidence="14" key="1">
    <citation type="journal article" date="2019" name="Int. J. Syst. Evol. Microbiol.">
        <title>The Global Catalogue of Microorganisms (GCM) 10K type strain sequencing project: providing services to taxonomists for standard genome sequencing and annotation.</title>
        <authorList>
            <consortium name="The Broad Institute Genomics Platform"/>
            <consortium name="The Broad Institute Genome Sequencing Center for Infectious Disease"/>
            <person name="Wu L."/>
            <person name="Ma J."/>
        </authorList>
    </citation>
    <scope>NUCLEOTIDE SEQUENCE [LARGE SCALE GENOMIC DNA]</scope>
    <source>
        <strain evidence="14">KCTC 32465</strain>
    </source>
</reference>
<keyword evidence="8" id="KW-0325">Glycoprotein</keyword>
<dbReference type="Proteomes" id="UP000634455">
    <property type="component" value="Unassembled WGS sequence"/>
</dbReference>
<dbReference type="EMBL" id="BMZF01000002">
    <property type="protein sequence ID" value="GHA49232.1"/>
    <property type="molecule type" value="Genomic_DNA"/>
</dbReference>
<evidence type="ECO:0000256" key="3">
    <source>
        <dbReference type="ARBA" id="ARBA00022692"/>
    </source>
</evidence>
<evidence type="ECO:0000256" key="5">
    <source>
        <dbReference type="ARBA" id="ARBA00023065"/>
    </source>
</evidence>
<evidence type="ECO:0000256" key="7">
    <source>
        <dbReference type="ARBA" id="ARBA00023170"/>
    </source>
</evidence>
<dbReference type="Pfam" id="PF00497">
    <property type="entry name" value="SBP_bac_3"/>
    <property type="match status" value="1"/>
</dbReference>
<evidence type="ECO:0000259" key="12">
    <source>
        <dbReference type="SMART" id="SM00079"/>
    </source>
</evidence>
<feature type="transmembrane region" description="Helical" evidence="10">
    <location>
        <begin position="138"/>
        <end position="158"/>
    </location>
</feature>
<keyword evidence="2" id="KW-0813">Transport</keyword>
<evidence type="ECO:0000256" key="8">
    <source>
        <dbReference type="ARBA" id="ARBA00023180"/>
    </source>
</evidence>
<dbReference type="SUPFAM" id="SSF53850">
    <property type="entry name" value="Periplasmic binding protein-like II"/>
    <property type="match status" value="1"/>
</dbReference>
<gene>
    <name evidence="13" type="ORF">GCM10008927_13010</name>
</gene>
<keyword evidence="7" id="KW-0675">Receptor</keyword>
<feature type="transmembrane region" description="Helical" evidence="10">
    <location>
        <begin position="203"/>
        <end position="225"/>
    </location>
</feature>
<evidence type="ECO:0000256" key="6">
    <source>
        <dbReference type="ARBA" id="ARBA00023136"/>
    </source>
</evidence>
<keyword evidence="4 10" id="KW-1133">Transmembrane helix</keyword>
<keyword evidence="3 10" id="KW-0812">Transmembrane</keyword>
<evidence type="ECO:0000256" key="10">
    <source>
        <dbReference type="SAM" id="Phobius"/>
    </source>
</evidence>
<dbReference type="Gene3D" id="1.10.287.70">
    <property type="match status" value="1"/>
</dbReference>
<dbReference type="SMART" id="SM00062">
    <property type="entry name" value="PBPb"/>
    <property type="match status" value="1"/>
</dbReference>
<name>A0ABQ3D000_9RHOB</name>
<dbReference type="PANTHER" id="PTHR18966">
    <property type="entry name" value="IONOTROPIC GLUTAMATE RECEPTOR"/>
    <property type="match status" value="1"/>
</dbReference>
<keyword evidence="6 10" id="KW-0472">Membrane</keyword>
<protein>
    <submittedName>
        <fullName evidence="13">Amino acid ABC transporter substrate-binding protein</fullName>
    </submittedName>
</protein>
<evidence type="ECO:0000256" key="4">
    <source>
        <dbReference type="ARBA" id="ARBA00022989"/>
    </source>
</evidence>
<feature type="domain" description="Solute-binding protein family 3/N-terminal" evidence="11">
    <location>
        <begin position="31"/>
        <end position="356"/>
    </location>
</feature>
<evidence type="ECO:0000313" key="13">
    <source>
        <dbReference type="EMBL" id="GHA49232.1"/>
    </source>
</evidence>
<feature type="domain" description="Ionotropic glutamate receptor C-terminal" evidence="12">
    <location>
        <begin position="31"/>
        <end position="355"/>
    </location>
</feature>
<dbReference type="SUPFAM" id="SSF81324">
    <property type="entry name" value="Voltage-gated potassium channels"/>
    <property type="match status" value="1"/>
</dbReference>
<dbReference type="Pfam" id="PF00060">
    <property type="entry name" value="Lig_chan"/>
    <property type="match status" value="1"/>
</dbReference>
<dbReference type="SMART" id="SM00079">
    <property type="entry name" value="PBPe"/>
    <property type="match status" value="1"/>
</dbReference>
<evidence type="ECO:0000313" key="14">
    <source>
        <dbReference type="Proteomes" id="UP000634455"/>
    </source>
</evidence>
<dbReference type="InterPro" id="IPR001320">
    <property type="entry name" value="Iontro_rcpt_C"/>
</dbReference>
<dbReference type="RefSeq" id="WP_189639776.1">
    <property type="nucleotide sequence ID" value="NZ_BMZF01000002.1"/>
</dbReference>
<accession>A0ABQ3D000</accession>
<evidence type="ECO:0000256" key="1">
    <source>
        <dbReference type="ARBA" id="ARBA00004141"/>
    </source>
</evidence>
<dbReference type="InterPro" id="IPR001638">
    <property type="entry name" value="Solute-binding_3/MltF_N"/>
</dbReference>
<proteinExistence type="predicted"/>
<comment type="caution">
    <text evidence="13">The sequence shown here is derived from an EMBL/GenBank/DDBJ whole genome shotgun (WGS) entry which is preliminary data.</text>
</comment>
<sequence length="358" mass="39891">MWFLRCAQSAVCVVLWLVISLVPLHAQPELNLKVATVERKPFAYKENGEWTGFSIQLWQQIAENLGAKTEIIETTSFSEMLQMVEEAKVDLAAANISVTAAREEVMDFSRPIFDSGLLVLAKSDQTPSVLTAFMNPELWIWLVGAILLFLFAGLLIAIAERGHEHFKGRDKLDTWREGIWWAVSVVTNASFTIFTPHSKIGRGISYALILAGLFVVSAFVAQITASLTVEGLRTQISGINDIRDKRVGTTQASTSSRFLTNQAINHETFVSLDEMFDALQEGKVDALVHDAPILAYYANTQGNGVFQTQGNVFNPEKYGFAFPQRSSQTERVNQEILRLKETGAYGALVRNWFGAEYQ</sequence>
<evidence type="ECO:0000259" key="11">
    <source>
        <dbReference type="SMART" id="SM00062"/>
    </source>
</evidence>
<keyword evidence="9" id="KW-0407">Ion channel</keyword>
<organism evidence="13 14">
    <name type="scientific">Paramylibacter ulvae</name>
    <dbReference type="NCBI Taxonomy" id="1651968"/>
    <lineage>
        <taxon>Bacteria</taxon>
        <taxon>Pseudomonadati</taxon>
        <taxon>Pseudomonadota</taxon>
        <taxon>Alphaproteobacteria</taxon>
        <taxon>Rhodobacterales</taxon>
        <taxon>Paracoccaceae</taxon>
        <taxon>Paramylibacter</taxon>
    </lineage>
</organism>
<evidence type="ECO:0000256" key="9">
    <source>
        <dbReference type="ARBA" id="ARBA00023303"/>
    </source>
</evidence>
<evidence type="ECO:0000256" key="2">
    <source>
        <dbReference type="ARBA" id="ARBA00022448"/>
    </source>
</evidence>
<dbReference type="Gene3D" id="3.40.190.10">
    <property type="entry name" value="Periplasmic binding protein-like II"/>
    <property type="match status" value="2"/>
</dbReference>
<keyword evidence="5" id="KW-0406">Ion transport</keyword>
<feature type="transmembrane region" description="Helical" evidence="10">
    <location>
        <begin position="179"/>
        <end position="197"/>
    </location>
</feature>
<comment type="subcellular location">
    <subcellularLocation>
        <location evidence="1">Membrane</location>
        <topology evidence="1">Multi-pass membrane protein</topology>
    </subcellularLocation>
</comment>
<keyword evidence="14" id="KW-1185">Reference proteome</keyword>
<dbReference type="InterPro" id="IPR015683">
    <property type="entry name" value="Ionotropic_Glu_rcpt"/>
</dbReference>